<evidence type="ECO:0000256" key="1">
    <source>
        <dbReference type="ARBA" id="ARBA00001936"/>
    </source>
</evidence>
<evidence type="ECO:0000313" key="18">
    <source>
        <dbReference type="Proteomes" id="UP001603857"/>
    </source>
</evidence>
<dbReference type="InterPro" id="IPR003100">
    <property type="entry name" value="PAZ_dom"/>
</dbReference>
<dbReference type="Pfam" id="PF00636">
    <property type="entry name" value="Ribonuclease_3"/>
    <property type="match status" value="2"/>
</dbReference>
<dbReference type="PROSITE" id="PS50821">
    <property type="entry name" value="PAZ"/>
    <property type="match status" value="1"/>
</dbReference>
<evidence type="ECO:0000256" key="8">
    <source>
        <dbReference type="ARBA" id="ARBA00022801"/>
    </source>
</evidence>
<keyword evidence="13" id="KW-0812">Transmembrane</keyword>
<dbReference type="Gene3D" id="2.170.260.10">
    <property type="entry name" value="paz domain"/>
    <property type="match status" value="1"/>
</dbReference>
<feature type="domain" description="PAZ" evidence="16">
    <location>
        <begin position="170"/>
        <end position="283"/>
    </location>
</feature>
<evidence type="ECO:0000256" key="11">
    <source>
        <dbReference type="ARBA" id="ARBA00023211"/>
    </source>
</evidence>
<dbReference type="PROSITE" id="PS00517">
    <property type="entry name" value="RNASE_3_1"/>
    <property type="match status" value="1"/>
</dbReference>
<keyword evidence="6" id="KW-0547">Nucleotide-binding</keyword>
<dbReference type="PANTHER" id="PTHR14950">
    <property type="entry name" value="DICER-RELATED"/>
    <property type="match status" value="1"/>
</dbReference>
<evidence type="ECO:0000256" key="13">
    <source>
        <dbReference type="SAM" id="Phobius"/>
    </source>
</evidence>
<keyword evidence="4" id="KW-0479">Metal-binding</keyword>
<keyword evidence="13" id="KW-0472">Membrane</keyword>
<feature type="domain" description="RNase III" evidence="15">
    <location>
        <begin position="510"/>
        <end position="650"/>
    </location>
</feature>
<evidence type="ECO:0000256" key="12">
    <source>
        <dbReference type="PROSITE-ProRule" id="PRU00266"/>
    </source>
</evidence>
<dbReference type="PROSITE" id="PS50137">
    <property type="entry name" value="DS_RBD"/>
    <property type="match status" value="1"/>
</dbReference>
<keyword evidence="11" id="KW-0464">Manganese</keyword>
<dbReference type="Gene3D" id="1.10.1520.10">
    <property type="entry name" value="Ribonuclease III domain"/>
    <property type="match status" value="2"/>
</dbReference>
<evidence type="ECO:0000256" key="10">
    <source>
        <dbReference type="ARBA" id="ARBA00022884"/>
    </source>
</evidence>
<evidence type="ECO:0000256" key="2">
    <source>
        <dbReference type="ARBA" id="ARBA00001946"/>
    </source>
</evidence>
<keyword evidence="8" id="KW-0378">Hydrolase</keyword>
<dbReference type="InterPro" id="IPR014720">
    <property type="entry name" value="dsRBD_dom"/>
</dbReference>
<dbReference type="InterPro" id="IPR036085">
    <property type="entry name" value="PAZ_dom_sf"/>
</dbReference>
<keyword evidence="5" id="KW-0677">Repeat</keyword>
<feature type="domain" description="DRBM" evidence="14">
    <location>
        <begin position="676"/>
        <end position="743"/>
    </location>
</feature>
<dbReference type="GO" id="GO:0000166">
    <property type="term" value="F:nucleotide binding"/>
    <property type="evidence" value="ECO:0007669"/>
    <property type="project" value="UniProtKB-KW"/>
</dbReference>
<dbReference type="SUPFAM" id="SSF69065">
    <property type="entry name" value="RNase III domain-like"/>
    <property type="match status" value="2"/>
</dbReference>
<evidence type="ECO:0000256" key="7">
    <source>
        <dbReference type="ARBA" id="ARBA00022759"/>
    </source>
</evidence>
<dbReference type="SMART" id="SM00949">
    <property type="entry name" value="PAZ"/>
    <property type="match status" value="1"/>
</dbReference>
<evidence type="ECO:0000313" key="17">
    <source>
        <dbReference type="EMBL" id="KAL2344958.1"/>
    </source>
</evidence>
<evidence type="ECO:0000259" key="14">
    <source>
        <dbReference type="PROSITE" id="PS50137"/>
    </source>
</evidence>
<accession>A0ABD1NBJ6</accession>
<keyword evidence="10 12" id="KW-0694">RNA-binding</keyword>
<dbReference type="SUPFAM" id="SSF101690">
    <property type="entry name" value="PAZ domain"/>
    <property type="match status" value="1"/>
</dbReference>
<feature type="domain" description="RNase III" evidence="15">
    <location>
        <begin position="333"/>
        <end position="461"/>
    </location>
</feature>
<evidence type="ECO:0000256" key="9">
    <source>
        <dbReference type="ARBA" id="ARBA00022842"/>
    </source>
</evidence>
<protein>
    <submittedName>
        <fullName evidence="17">Uncharacterized protein</fullName>
    </submittedName>
</protein>
<dbReference type="SUPFAM" id="SSF54768">
    <property type="entry name" value="dsRNA-binding domain-like"/>
    <property type="match status" value="1"/>
</dbReference>
<dbReference type="PROSITE" id="PS50142">
    <property type="entry name" value="RNASE_3_2"/>
    <property type="match status" value="2"/>
</dbReference>
<evidence type="ECO:0000256" key="3">
    <source>
        <dbReference type="ARBA" id="ARBA00022722"/>
    </source>
</evidence>
<evidence type="ECO:0000256" key="6">
    <source>
        <dbReference type="ARBA" id="ARBA00022741"/>
    </source>
</evidence>
<evidence type="ECO:0000259" key="16">
    <source>
        <dbReference type="PROSITE" id="PS50821"/>
    </source>
</evidence>
<keyword evidence="18" id="KW-1185">Reference proteome</keyword>
<dbReference type="Proteomes" id="UP001603857">
    <property type="component" value="Unassembled WGS sequence"/>
</dbReference>
<feature type="transmembrane region" description="Helical" evidence="13">
    <location>
        <begin position="757"/>
        <end position="778"/>
    </location>
</feature>
<proteinExistence type="predicted"/>
<comment type="caution">
    <text evidence="17">The sequence shown here is derived from an EMBL/GenBank/DDBJ whole genome shotgun (WGS) entry which is preliminary data.</text>
</comment>
<dbReference type="Pfam" id="PF02170">
    <property type="entry name" value="PAZ"/>
    <property type="match status" value="1"/>
</dbReference>
<keyword evidence="13" id="KW-1133">Transmembrane helix</keyword>
<dbReference type="EMBL" id="JBGMDY010000002">
    <property type="protein sequence ID" value="KAL2344958.1"/>
    <property type="molecule type" value="Genomic_DNA"/>
</dbReference>
<gene>
    <name evidence="17" type="ORF">Fmac_006243</name>
</gene>
<keyword evidence="9" id="KW-0460">Magnesium</keyword>
<dbReference type="GO" id="GO:0046872">
    <property type="term" value="F:metal ion binding"/>
    <property type="evidence" value="ECO:0007669"/>
    <property type="project" value="UniProtKB-KW"/>
</dbReference>
<evidence type="ECO:0000256" key="5">
    <source>
        <dbReference type="ARBA" id="ARBA00022737"/>
    </source>
</evidence>
<sequence length="780" mass="88936">MEEFGNDHPCYVPSQLVNCSSNACSVKYHCYLMELKQDFKCKVSVHDIVLALRSELDSEIIDTLSGTSFNVPKGKLSLNLTRIEPIQLSPEKVESCRKFQTTLFRILLNPDISKLTSVSDDFSLGDNPEIDYLLLPATDKDQRHSNSIIDWKSVNSVPFSSESTCECKDHVCDVRIQNGSVCSCKLENCVVYTPHSGIIYIVTGIMELNGNSILNRGCKGTCTYKEYYKNHCGIELCFEQQFLLYGRRVFKVGNYLLKDRQKKEKVSKKNSVELPPELCSVIMSPVSVNTIYSFSFIPSIMHWLESLLVAFNLKRILLDHFTPKDVPIIKVLQAITAKECSEAYDYDYLETLGDSFLKYAVGQQLFKTNQNDREGALSKERERVTSNVALFKNGCSNKLPGFIRKEEFDPKQWNIPGDKSKSLLLKEELVSDRKNIYVCRTREMDFKIIADVVEALIGAFISIDDEEGALSFINWIGINVDTNIVPYETHLSVDPGNLVDVKLLESLLNNYRFKDPYLLVEALTHSSCKRPEVGRCYERLEFLGDAVLDNLITMHFYKEYSNEKLSSEFFTTMRSISVNNECYALSAVKAKLHEHILCDSVVENKIAQTVKGVENLSLESTFGWELETYFCEVLADVIESIAGAIFVDSGYKKEVVFESIKPLLEPLVTPETARKHPINELIELCQKEGYNRKEHRQIRKNNETSVTIEVVANGITHQHTGRAFNKVTARKVASKEVLKLIKVNNGSKLLMNRRRSFLLLSTVFLFCWFLNEMIYHLVYN</sequence>
<dbReference type="CDD" id="cd00593">
    <property type="entry name" value="RIBOc"/>
    <property type="match status" value="2"/>
</dbReference>
<keyword evidence="3" id="KW-0540">Nuclease</keyword>
<dbReference type="InterPro" id="IPR036389">
    <property type="entry name" value="RNase_III_sf"/>
</dbReference>
<comment type="cofactor">
    <cofactor evidence="2">
        <name>Mg(2+)</name>
        <dbReference type="ChEBI" id="CHEBI:18420"/>
    </cofactor>
</comment>
<evidence type="ECO:0000256" key="4">
    <source>
        <dbReference type="ARBA" id="ARBA00022723"/>
    </source>
</evidence>
<dbReference type="GO" id="GO:0003723">
    <property type="term" value="F:RNA binding"/>
    <property type="evidence" value="ECO:0007669"/>
    <property type="project" value="UniProtKB-UniRule"/>
</dbReference>
<dbReference type="GO" id="GO:0004519">
    <property type="term" value="F:endonuclease activity"/>
    <property type="evidence" value="ECO:0007669"/>
    <property type="project" value="UniProtKB-KW"/>
</dbReference>
<dbReference type="AlphaFoldDB" id="A0ABD1NBJ6"/>
<dbReference type="FunFam" id="1.10.1520.10:FF:000004">
    <property type="entry name" value="Endoribonuclease dicer-like 1"/>
    <property type="match status" value="1"/>
</dbReference>
<reference evidence="17 18" key="1">
    <citation type="submission" date="2024-08" db="EMBL/GenBank/DDBJ databases">
        <title>Insights into the chromosomal genome structure of Flemingia macrophylla.</title>
        <authorList>
            <person name="Ding Y."/>
            <person name="Zhao Y."/>
            <person name="Bi W."/>
            <person name="Wu M."/>
            <person name="Zhao G."/>
            <person name="Gong Y."/>
            <person name="Li W."/>
            <person name="Zhang P."/>
        </authorList>
    </citation>
    <scope>NUCLEOTIDE SEQUENCE [LARGE SCALE GENOMIC DNA]</scope>
    <source>
        <strain evidence="17">DYQJB</strain>
        <tissue evidence="17">Leaf</tissue>
    </source>
</reference>
<evidence type="ECO:0000259" key="15">
    <source>
        <dbReference type="PROSITE" id="PS50142"/>
    </source>
</evidence>
<organism evidence="17 18">
    <name type="scientific">Flemingia macrophylla</name>
    <dbReference type="NCBI Taxonomy" id="520843"/>
    <lineage>
        <taxon>Eukaryota</taxon>
        <taxon>Viridiplantae</taxon>
        <taxon>Streptophyta</taxon>
        <taxon>Embryophyta</taxon>
        <taxon>Tracheophyta</taxon>
        <taxon>Spermatophyta</taxon>
        <taxon>Magnoliopsida</taxon>
        <taxon>eudicotyledons</taxon>
        <taxon>Gunneridae</taxon>
        <taxon>Pentapetalae</taxon>
        <taxon>rosids</taxon>
        <taxon>fabids</taxon>
        <taxon>Fabales</taxon>
        <taxon>Fabaceae</taxon>
        <taxon>Papilionoideae</taxon>
        <taxon>50 kb inversion clade</taxon>
        <taxon>NPAAA clade</taxon>
        <taxon>indigoferoid/millettioid clade</taxon>
        <taxon>Phaseoleae</taxon>
        <taxon>Flemingia</taxon>
    </lineage>
</organism>
<dbReference type="PANTHER" id="PTHR14950:SF70">
    <property type="entry name" value="ENDORIBONUCLEASE DICER HOMOLOG 2"/>
    <property type="match status" value="1"/>
</dbReference>
<name>A0ABD1NBJ6_9FABA</name>
<keyword evidence="7" id="KW-0255">Endonuclease</keyword>
<dbReference type="InterPro" id="IPR000999">
    <property type="entry name" value="RNase_III_dom"/>
</dbReference>
<comment type="cofactor">
    <cofactor evidence="1">
        <name>Mn(2+)</name>
        <dbReference type="ChEBI" id="CHEBI:29035"/>
    </cofactor>
</comment>
<dbReference type="GO" id="GO:0016787">
    <property type="term" value="F:hydrolase activity"/>
    <property type="evidence" value="ECO:0007669"/>
    <property type="project" value="UniProtKB-KW"/>
</dbReference>
<dbReference type="Gene3D" id="3.30.160.20">
    <property type="match status" value="1"/>
</dbReference>
<dbReference type="SMART" id="SM00535">
    <property type="entry name" value="RIBOc"/>
    <property type="match status" value="2"/>
</dbReference>